<evidence type="ECO:0000313" key="1">
    <source>
        <dbReference type="EMBL" id="MBW0562924.1"/>
    </source>
</evidence>
<reference evidence="1" key="1">
    <citation type="submission" date="2021-03" db="EMBL/GenBank/DDBJ databases">
        <title>Draft genome sequence of rust myrtle Austropuccinia psidii MF-1, a brazilian biotype.</title>
        <authorList>
            <person name="Quecine M.C."/>
            <person name="Pachon D.M.R."/>
            <person name="Bonatelli M.L."/>
            <person name="Correr F.H."/>
            <person name="Franceschini L.M."/>
            <person name="Leite T.F."/>
            <person name="Margarido G.R.A."/>
            <person name="Almeida C.A."/>
            <person name="Ferrarezi J.A."/>
            <person name="Labate C.A."/>
        </authorList>
    </citation>
    <scope>NUCLEOTIDE SEQUENCE</scope>
    <source>
        <strain evidence="1">MF-1</strain>
    </source>
</reference>
<gene>
    <name evidence="1" type="ORF">O181_102639</name>
</gene>
<proteinExistence type="predicted"/>
<name>A0A9Q3PIF4_9BASI</name>
<sequence length="80" mass="9073">MEDSFAYGKDKWDMSHATPDIKEGDLVLAYTTNLNNIKRCKKLKHSFAVPFVIRALHGEADSKVELSEELSIKYPTFPVS</sequence>
<evidence type="ECO:0000313" key="2">
    <source>
        <dbReference type="Proteomes" id="UP000765509"/>
    </source>
</evidence>
<accession>A0A9Q3PIF4</accession>
<comment type="caution">
    <text evidence="1">The sequence shown here is derived from an EMBL/GenBank/DDBJ whole genome shotgun (WGS) entry which is preliminary data.</text>
</comment>
<keyword evidence="2" id="KW-1185">Reference proteome</keyword>
<dbReference type="OrthoDB" id="2515364at2759"/>
<protein>
    <submittedName>
        <fullName evidence="1">Uncharacterized protein</fullName>
    </submittedName>
</protein>
<organism evidence="1 2">
    <name type="scientific">Austropuccinia psidii MF-1</name>
    <dbReference type="NCBI Taxonomy" id="1389203"/>
    <lineage>
        <taxon>Eukaryota</taxon>
        <taxon>Fungi</taxon>
        <taxon>Dikarya</taxon>
        <taxon>Basidiomycota</taxon>
        <taxon>Pucciniomycotina</taxon>
        <taxon>Pucciniomycetes</taxon>
        <taxon>Pucciniales</taxon>
        <taxon>Sphaerophragmiaceae</taxon>
        <taxon>Austropuccinia</taxon>
    </lineage>
</organism>
<dbReference type="AlphaFoldDB" id="A0A9Q3PIF4"/>
<dbReference type="Proteomes" id="UP000765509">
    <property type="component" value="Unassembled WGS sequence"/>
</dbReference>
<dbReference type="EMBL" id="AVOT02073431">
    <property type="protein sequence ID" value="MBW0562924.1"/>
    <property type="molecule type" value="Genomic_DNA"/>
</dbReference>